<sequence length="383" mass="43881">MALTEKNDNGYQRALHPLKARLLTESVLMKSLSQWVRHNGIISYDTLRTREELDSDRAPCVANFDFDVTAASYLNPLLQFSRSGEIRPGFFVCDMLLGCKLSLVHLQPFITKCRSINSLRNSPRCLFMFVADEYSEEAFLEMKRAGIIPATPENLFGKDFADALFQLRDLVGSITFSLKDNIVAIDDIMSKLESIAGVTSQLQGDLFEYIVAETVRINSNDVEVGKICKSERKGTAECDVLSRQGNAKITFIECKGYKPYSTVKHEDVKRWIGKQVPVFFDYAKREYPNAEINVELWTTGKLGDDSRESLRKFQENNSTNQRYNITVIEPHEVRIRIKATWNDALIRVFEKHFLSYPEKIVRRKHVPEPVRLAGHDEATEFDF</sequence>
<organism evidence="1">
    <name type="scientific">Klebsiella pneumoniae</name>
    <dbReference type="NCBI Taxonomy" id="573"/>
    <lineage>
        <taxon>Bacteria</taxon>
        <taxon>Pseudomonadati</taxon>
        <taxon>Pseudomonadota</taxon>
        <taxon>Gammaproteobacteria</taxon>
        <taxon>Enterobacterales</taxon>
        <taxon>Enterobacteriaceae</taxon>
        <taxon>Klebsiella/Raoultella group</taxon>
        <taxon>Klebsiella</taxon>
        <taxon>Klebsiella pneumoniae complex</taxon>
    </lineage>
</organism>
<name>A0A809T494_KLEPN</name>
<dbReference type="AlphaFoldDB" id="A0A809T494"/>
<reference evidence="1" key="1">
    <citation type="submission" date="2020-01" db="EMBL/GenBank/DDBJ databases">
        <title>Genotype-dependent distribution of carbapenemase genes among Enterobacteriaceae in Thailand.</title>
        <authorList>
            <person name="Takeuchi D."/>
            <person name="Abe R."/>
            <person name="Sakamoto N."/>
            <person name="Sugawara Y."/>
            <person name="Akeda Y."/>
            <person name="Hamada S."/>
        </authorList>
    </citation>
    <scope>NUCLEOTIDE SEQUENCE</scope>
    <source>
        <strain evidence="1">KP17</strain>
        <plasmid evidence="1">pKP17_NDM1</plasmid>
    </source>
</reference>
<proteinExistence type="predicted"/>
<protein>
    <submittedName>
        <fullName evidence="1">Uncharacterized protein</fullName>
    </submittedName>
</protein>
<accession>A0A809T494</accession>
<keyword evidence="1" id="KW-0614">Plasmid</keyword>
<geneLocation type="plasmid" evidence="1">
    <name>pKP17_NDM1</name>
</geneLocation>
<dbReference type="RefSeq" id="WP_227525808.1">
    <property type="nucleotide sequence ID" value="NZ_CP166690.1"/>
</dbReference>
<dbReference type="EMBL" id="LC521852">
    <property type="protein sequence ID" value="BBV27611.1"/>
    <property type="molecule type" value="Genomic_DNA"/>
</dbReference>
<evidence type="ECO:0000313" key="1">
    <source>
        <dbReference type="EMBL" id="BBV27611.1"/>
    </source>
</evidence>